<feature type="compositionally biased region" description="Low complexity" evidence="1">
    <location>
        <begin position="21"/>
        <end position="31"/>
    </location>
</feature>
<gene>
    <name evidence="2" type="ORF">MUK42_27364</name>
</gene>
<evidence type="ECO:0000256" key="1">
    <source>
        <dbReference type="SAM" id="MobiDB-lite"/>
    </source>
</evidence>
<dbReference type="EMBL" id="CP097504">
    <property type="protein sequence ID" value="URD87924.1"/>
    <property type="molecule type" value="Genomic_DNA"/>
</dbReference>
<organism evidence="2 3">
    <name type="scientific">Musa troglodytarum</name>
    <name type="common">fe'i banana</name>
    <dbReference type="NCBI Taxonomy" id="320322"/>
    <lineage>
        <taxon>Eukaryota</taxon>
        <taxon>Viridiplantae</taxon>
        <taxon>Streptophyta</taxon>
        <taxon>Embryophyta</taxon>
        <taxon>Tracheophyta</taxon>
        <taxon>Spermatophyta</taxon>
        <taxon>Magnoliopsida</taxon>
        <taxon>Liliopsida</taxon>
        <taxon>Zingiberales</taxon>
        <taxon>Musaceae</taxon>
        <taxon>Musa</taxon>
    </lineage>
</organism>
<dbReference type="Proteomes" id="UP001055439">
    <property type="component" value="Chromosome 2"/>
</dbReference>
<evidence type="ECO:0000313" key="2">
    <source>
        <dbReference type="EMBL" id="URD87924.1"/>
    </source>
</evidence>
<feature type="compositionally biased region" description="Polar residues" evidence="1">
    <location>
        <begin position="11"/>
        <end position="20"/>
    </location>
</feature>
<proteinExistence type="predicted"/>
<reference evidence="2" key="1">
    <citation type="submission" date="2022-05" db="EMBL/GenBank/DDBJ databases">
        <title>The Musa troglodytarum L. genome provides insights into the mechanism of non-climacteric behaviour and enrichment of carotenoids.</title>
        <authorList>
            <person name="Wang J."/>
        </authorList>
    </citation>
    <scope>NUCLEOTIDE SEQUENCE</scope>
    <source>
        <tissue evidence="2">Leaf</tissue>
    </source>
</reference>
<keyword evidence="3" id="KW-1185">Reference proteome</keyword>
<feature type="region of interest" description="Disordered" evidence="1">
    <location>
        <begin position="1"/>
        <end position="37"/>
    </location>
</feature>
<sequence length="120" mass="13211">MQSRGKETQARGMSTGEQQIRASRSSSALLHHSPETTAGRRAAIFHPYPPLLRMPSPHPMTTTAIRSPRGYLSRFPTLRILNGSLCPQELIEWAEKATELIFCVGVPSPQLWLAGPAAIH</sequence>
<name>A0A9E7F1S3_9LILI</name>
<accession>A0A9E7F1S3</accession>
<dbReference type="AlphaFoldDB" id="A0A9E7F1S3"/>
<protein>
    <submittedName>
        <fullName evidence="2">Uncharacterized protein</fullName>
    </submittedName>
</protein>
<evidence type="ECO:0000313" key="3">
    <source>
        <dbReference type="Proteomes" id="UP001055439"/>
    </source>
</evidence>